<keyword evidence="2" id="KW-0378">Hydrolase</keyword>
<proteinExistence type="predicted"/>
<name>A0ABW6K5W7_9BACI</name>
<dbReference type="Pfam" id="PF00561">
    <property type="entry name" value="Abhydrolase_1"/>
    <property type="match status" value="1"/>
</dbReference>
<dbReference type="PANTHER" id="PTHR43194">
    <property type="entry name" value="HYDROLASE ALPHA/BETA FOLD FAMILY"/>
    <property type="match status" value="1"/>
</dbReference>
<dbReference type="InterPro" id="IPR029058">
    <property type="entry name" value="AB_hydrolase_fold"/>
</dbReference>
<evidence type="ECO:0000259" key="1">
    <source>
        <dbReference type="Pfam" id="PF00561"/>
    </source>
</evidence>
<dbReference type="GO" id="GO:0016787">
    <property type="term" value="F:hydrolase activity"/>
    <property type="evidence" value="ECO:0007669"/>
    <property type="project" value="UniProtKB-KW"/>
</dbReference>
<comment type="caution">
    <text evidence="2">The sequence shown here is derived from an EMBL/GenBank/DDBJ whole genome shotgun (WGS) entry which is preliminary data.</text>
</comment>
<feature type="domain" description="AB hydrolase-1" evidence="1">
    <location>
        <begin position="20"/>
        <end position="252"/>
    </location>
</feature>
<reference evidence="2 3" key="1">
    <citation type="submission" date="2024-08" db="EMBL/GenBank/DDBJ databases">
        <title>Two novel Cytobacillus novel species.</title>
        <authorList>
            <person name="Liu G."/>
        </authorList>
    </citation>
    <scope>NUCLEOTIDE SEQUENCE [LARGE SCALE GENOMIC DNA]</scope>
    <source>
        <strain evidence="2 3">FJAT-54145</strain>
    </source>
</reference>
<dbReference type="EMBL" id="JBIACK010000001">
    <property type="protein sequence ID" value="MFE8699584.1"/>
    <property type="molecule type" value="Genomic_DNA"/>
</dbReference>
<organism evidence="2 3">
    <name type="scientific">Cytobacillus spartinae</name>
    <dbReference type="NCBI Taxonomy" id="3299023"/>
    <lineage>
        <taxon>Bacteria</taxon>
        <taxon>Bacillati</taxon>
        <taxon>Bacillota</taxon>
        <taxon>Bacilli</taxon>
        <taxon>Bacillales</taxon>
        <taxon>Bacillaceae</taxon>
        <taxon>Cytobacillus</taxon>
    </lineage>
</organism>
<dbReference type="SUPFAM" id="SSF53474">
    <property type="entry name" value="alpha/beta-Hydrolases"/>
    <property type="match status" value="1"/>
</dbReference>
<evidence type="ECO:0000313" key="2">
    <source>
        <dbReference type="EMBL" id="MFE8699584.1"/>
    </source>
</evidence>
<dbReference type="RefSeq" id="WP_389357901.1">
    <property type="nucleotide sequence ID" value="NZ_JBIACK010000001.1"/>
</dbReference>
<gene>
    <name evidence="2" type="ORF">ACFYKX_02985</name>
</gene>
<sequence length="268" mass="31114">MQFYLENRSLFYEIYGEGHPIIILHAMGTDHQSMKAWMEPIFDTFEGFQRIYIDIPAHGKSMIDEKIKSTQDMLEFILKFIDQTLPQKEFSLIGHSFGGYIAQGIMHSRISNVKGLCLLASALHQKNRTVPERVVVKRDEHELTQMDSDIQLAFDTLMVYQTKDNLEKFLNEVQPGRLLANKEFLSSNWRENGYYLKEEPLLNQSEVSQPALFLLGKHDSICGYKDHLEYLNKFKNGTVSILDTGHLMAIEKRSVVQMLVKDWVMNLY</sequence>
<keyword evidence="3" id="KW-1185">Reference proteome</keyword>
<dbReference type="PANTHER" id="PTHR43194:SF2">
    <property type="entry name" value="PEROXISOMAL MEMBRANE PROTEIN LPX1"/>
    <property type="match status" value="1"/>
</dbReference>
<dbReference type="InterPro" id="IPR050228">
    <property type="entry name" value="Carboxylesterase_BioH"/>
</dbReference>
<evidence type="ECO:0000313" key="3">
    <source>
        <dbReference type="Proteomes" id="UP001601059"/>
    </source>
</evidence>
<dbReference type="Proteomes" id="UP001601059">
    <property type="component" value="Unassembled WGS sequence"/>
</dbReference>
<protein>
    <submittedName>
        <fullName evidence="2">Alpha/beta fold hydrolase</fullName>
    </submittedName>
</protein>
<dbReference type="Gene3D" id="3.40.50.1820">
    <property type="entry name" value="alpha/beta hydrolase"/>
    <property type="match status" value="1"/>
</dbReference>
<accession>A0ABW6K5W7</accession>
<dbReference type="InterPro" id="IPR000073">
    <property type="entry name" value="AB_hydrolase_1"/>
</dbReference>